<dbReference type="Gene3D" id="1.20.5.170">
    <property type="match status" value="1"/>
</dbReference>
<name>A0A7R9PIE6_TIMGE</name>
<dbReference type="EMBL" id="OE839677">
    <property type="protein sequence ID" value="CAD7588158.1"/>
    <property type="molecule type" value="Genomic_DNA"/>
</dbReference>
<proteinExistence type="predicted"/>
<evidence type="ECO:0000313" key="1">
    <source>
        <dbReference type="EMBL" id="CAD7588158.1"/>
    </source>
</evidence>
<sequence length="113" mass="12646">MFCNNGRIDSEIDSEGCGFVGPNMATTKQDIADVYLTPPPRLGQWESCKLFLYDPSEGRVFGRTGASWGARDKTGLVRKKCLTDDLTNTLSGPTRIRTPVLWERRLPYSTSTR</sequence>
<reference evidence="1" key="1">
    <citation type="submission" date="2020-11" db="EMBL/GenBank/DDBJ databases">
        <authorList>
            <person name="Tran Van P."/>
        </authorList>
    </citation>
    <scope>NUCLEOTIDE SEQUENCE</scope>
</reference>
<organism evidence="1">
    <name type="scientific">Timema genevievae</name>
    <name type="common">Walking stick</name>
    <dbReference type="NCBI Taxonomy" id="629358"/>
    <lineage>
        <taxon>Eukaryota</taxon>
        <taxon>Metazoa</taxon>
        <taxon>Ecdysozoa</taxon>
        <taxon>Arthropoda</taxon>
        <taxon>Hexapoda</taxon>
        <taxon>Insecta</taxon>
        <taxon>Pterygota</taxon>
        <taxon>Neoptera</taxon>
        <taxon>Polyneoptera</taxon>
        <taxon>Phasmatodea</taxon>
        <taxon>Timematodea</taxon>
        <taxon>Timematoidea</taxon>
        <taxon>Timematidae</taxon>
        <taxon>Timema</taxon>
    </lineage>
</organism>
<dbReference type="AlphaFoldDB" id="A0A7R9PIE6"/>
<gene>
    <name evidence="1" type="ORF">TGEB3V08_LOCUS2260</name>
</gene>
<accession>A0A7R9PIE6</accession>
<protein>
    <submittedName>
        <fullName evidence="1">Uncharacterized protein</fullName>
    </submittedName>
</protein>